<sequence>IFLFHVNVHCPIKNVKVNNQIKKNNWITPGILKSREKLKFYSEIVKSTNNTEFKEFFKTYRKIYRKVIQAAKRYETNKFLTQSKNFSKSAWTLINNTKNKNSQK</sequence>
<dbReference type="EMBL" id="GEBQ01022269">
    <property type="protein sequence ID" value="JAT17708.1"/>
    <property type="molecule type" value="Transcribed_RNA"/>
</dbReference>
<protein>
    <submittedName>
        <fullName evidence="1">Uncharacterized protein</fullName>
    </submittedName>
</protein>
<dbReference type="AlphaFoldDB" id="A0A1B6L1Z1"/>
<feature type="non-terminal residue" evidence="1">
    <location>
        <position position="104"/>
    </location>
</feature>
<gene>
    <name evidence="1" type="ORF">g.1754</name>
</gene>
<name>A0A1B6L1Z1_9HEMI</name>
<reference evidence="1" key="1">
    <citation type="submission" date="2015-11" db="EMBL/GenBank/DDBJ databases">
        <title>De novo transcriptome assembly of four potential Pierce s Disease insect vectors from Arizona vineyards.</title>
        <authorList>
            <person name="Tassone E.E."/>
        </authorList>
    </citation>
    <scope>NUCLEOTIDE SEQUENCE</scope>
</reference>
<feature type="non-terminal residue" evidence="1">
    <location>
        <position position="1"/>
    </location>
</feature>
<proteinExistence type="predicted"/>
<organism evidence="1">
    <name type="scientific">Graphocephala atropunctata</name>
    <dbReference type="NCBI Taxonomy" id="36148"/>
    <lineage>
        <taxon>Eukaryota</taxon>
        <taxon>Metazoa</taxon>
        <taxon>Ecdysozoa</taxon>
        <taxon>Arthropoda</taxon>
        <taxon>Hexapoda</taxon>
        <taxon>Insecta</taxon>
        <taxon>Pterygota</taxon>
        <taxon>Neoptera</taxon>
        <taxon>Paraneoptera</taxon>
        <taxon>Hemiptera</taxon>
        <taxon>Auchenorrhyncha</taxon>
        <taxon>Membracoidea</taxon>
        <taxon>Cicadellidae</taxon>
        <taxon>Cicadellinae</taxon>
        <taxon>Cicadellini</taxon>
        <taxon>Graphocephala</taxon>
    </lineage>
</organism>
<evidence type="ECO:0000313" key="1">
    <source>
        <dbReference type="EMBL" id="JAT17708.1"/>
    </source>
</evidence>
<accession>A0A1B6L1Z1</accession>